<feature type="transmembrane region" description="Helical" evidence="5">
    <location>
        <begin position="52"/>
        <end position="73"/>
    </location>
</feature>
<dbReference type="PROSITE" id="PS50112">
    <property type="entry name" value="PAS"/>
    <property type="match status" value="2"/>
</dbReference>
<keyword evidence="3" id="KW-0973">c-di-GMP</keyword>
<dbReference type="FunFam" id="3.30.70.270:FF:000001">
    <property type="entry name" value="Diguanylate cyclase domain protein"/>
    <property type="match status" value="1"/>
</dbReference>
<keyword evidence="5" id="KW-0812">Transmembrane</keyword>
<dbReference type="Pfam" id="PF00497">
    <property type="entry name" value="SBP_bac_3"/>
    <property type="match status" value="1"/>
</dbReference>
<dbReference type="SMART" id="SM00062">
    <property type="entry name" value="PBPb"/>
    <property type="match status" value="1"/>
</dbReference>
<dbReference type="SUPFAM" id="SSF53850">
    <property type="entry name" value="Periplasmic binding protein-like II"/>
    <property type="match status" value="1"/>
</dbReference>
<reference evidence="10 11" key="1">
    <citation type="journal article" date="2014" name="BMC Genomics">
        <title>The genome of the intracellular bacterium of the coastal bivalve, Solemya velum: a blueprint for thriving in and out of symbiosis.</title>
        <authorList>
            <person name="Dmytrenko O."/>
            <person name="Russell S.L."/>
            <person name="Loo W.T."/>
            <person name="Fontanez K.M."/>
            <person name="Liao L."/>
            <person name="Roeselers G."/>
            <person name="Sharma R."/>
            <person name="Stewart F.J."/>
            <person name="Newton I.L."/>
            <person name="Woyke T."/>
            <person name="Wu D."/>
            <person name="Lang J.M."/>
            <person name="Eisen J.A."/>
            <person name="Cavanaugh C.M."/>
        </authorList>
    </citation>
    <scope>NUCLEOTIDE SEQUENCE [LARGE SCALE GENOMIC DNA]</scope>
    <source>
        <strain evidence="10 11">WH</strain>
    </source>
</reference>
<evidence type="ECO:0000259" key="8">
    <source>
        <dbReference type="PROSITE" id="PS50883"/>
    </source>
</evidence>
<feature type="transmembrane region" description="Helical" evidence="5">
    <location>
        <begin position="352"/>
        <end position="372"/>
    </location>
</feature>
<dbReference type="EC" id="3.1.4.52" evidence="2"/>
<dbReference type="InterPro" id="IPR001610">
    <property type="entry name" value="PAC"/>
</dbReference>
<dbReference type="Pfam" id="PF00563">
    <property type="entry name" value="EAL"/>
    <property type="match status" value="1"/>
</dbReference>
<dbReference type="InterPro" id="IPR029787">
    <property type="entry name" value="Nucleotide_cyclase"/>
</dbReference>
<evidence type="ECO:0000259" key="6">
    <source>
        <dbReference type="PROSITE" id="PS50112"/>
    </source>
</evidence>
<dbReference type="CDD" id="cd01949">
    <property type="entry name" value="GGDEF"/>
    <property type="match status" value="1"/>
</dbReference>
<dbReference type="InterPro" id="IPR000700">
    <property type="entry name" value="PAS-assoc_C"/>
</dbReference>
<dbReference type="PROSITE" id="PS50883">
    <property type="entry name" value="EAL"/>
    <property type="match status" value="1"/>
</dbReference>
<dbReference type="Pfam" id="PF08448">
    <property type="entry name" value="PAS_4"/>
    <property type="match status" value="1"/>
</dbReference>
<evidence type="ECO:0000259" key="9">
    <source>
        <dbReference type="PROSITE" id="PS50887"/>
    </source>
</evidence>
<dbReference type="InterPro" id="IPR001638">
    <property type="entry name" value="Solute-binding_3/MltF_N"/>
</dbReference>
<evidence type="ECO:0000256" key="3">
    <source>
        <dbReference type="ARBA" id="ARBA00022636"/>
    </source>
</evidence>
<feature type="domain" description="PAC" evidence="7">
    <location>
        <begin position="469"/>
        <end position="521"/>
    </location>
</feature>
<dbReference type="PATRIC" id="fig|2340.3.peg.566"/>
<dbReference type="SMART" id="SM00091">
    <property type="entry name" value="PAS"/>
    <property type="match status" value="2"/>
</dbReference>
<dbReference type="GO" id="GO:0071111">
    <property type="term" value="F:cyclic-guanylate-specific phosphodiesterase activity"/>
    <property type="evidence" value="ECO:0007669"/>
    <property type="project" value="UniProtKB-EC"/>
</dbReference>
<dbReference type="Pfam" id="PF13426">
    <property type="entry name" value="PAS_9"/>
    <property type="match status" value="1"/>
</dbReference>
<dbReference type="NCBIfam" id="TIGR00254">
    <property type="entry name" value="GGDEF"/>
    <property type="match status" value="1"/>
</dbReference>
<dbReference type="InterPro" id="IPR052155">
    <property type="entry name" value="Biofilm_reg_signaling"/>
</dbReference>
<dbReference type="Pfam" id="PF00990">
    <property type="entry name" value="GGDEF"/>
    <property type="match status" value="1"/>
</dbReference>
<comment type="catalytic activity">
    <reaction evidence="4">
        <text>3',3'-c-di-GMP + H2O = 5'-phosphoguanylyl(3'-&gt;5')guanosine + H(+)</text>
        <dbReference type="Rhea" id="RHEA:24902"/>
        <dbReference type="ChEBI" id="CHEBI:15377"/>
        <dbReference type="ChEBI" id="CHEBI:15378"/>
        <dbReference type="ChEBI" id="CHEBI:58754"/>
        <dbReference type="ChEBI" id="CHEBI:58805"/>
        <dbReference type="EC" id="3.1.4.52"/>
    </reaction>
    <physiologicalReaction direction="left-to-right" evidence="4">
        <dbReference type="Rhea" id="RHEA:24903"/>
    </physiologicalReaction>
</comment>
<comment type="cofactor">
    <cofactor evidence="1">
        <name>Mg(2+)</name>
        <dbReference type="ChEBI" id="CHEBI:18420"/>
    </cofactor>
</comment>
<feature type="domain" description="GGDEF" evidence="9">
    <location>
        <begin position="830"/>
        <end position="963"/>
    </location>
</feature>
<dbReference type="Gene3D" id="3.30.450.40">
    <property type="match status" value="1"/>
</dbReference>
<dbReference type="SMART" id="SM00086">
    <property type="entry name" value="PAC"/>
    <property type="match status" value="2"/>
</dbReference>
<dbReference type="PANTHER" id="PTHR44757">
    <property type="entry name" value="DIGUANYLATE CYCLASE DGCP"/>
    <property type="match status" value="1"/>
</dbReference>
<name>A0A0B0HAD4_SOVGS</name>
<accession>A0A0B0HAD4</accession>
<dbReference type="Proteomes" id="UP000030856">
    <property type="component" value="Unassembled WGS sequence"/>
</dbReference>
<dbReference type="GO" id="GO:0071732">
    <property type="term" value="P:cellular response to nitric oxide"/>
    <property type="evidence" value="ECO:0007669"/>
    <property type="project" value="UniProtKB-ARBA"/>
</dbReference>
<sequence length="1226" mass="139378">MNNQNINRFTYSFLFALVVLSTFCLAILWEHWVEPYLLHLLGEEAKGGHEKWHYVITTTLFLMLSLVLPFWLAMSKENWTYRYKVNTYVLALVLLLPVAGNAAVDEMVLLTAEEKQWLFEQQTIRVALDPDWAPVEYKDKEGNYRGMSLDYLEHLEKLLNIRFEVVKAVTWQEAVAAVQNKRADMFASVARTSQREKYALFTRPYVSMPINIFARNNISYIGDLRNLAGKRVAVVDGYAIHDWLKNEHPELQLVPVESPPEGLKQVSKGSLDVFVGNAVTSNYYLGKLSLDNVHAVGETPYSNDQAMAVRDDWPILAGILQKGLDAIPQSEHDLIFTRWMSIQFEQAIDRKLVWQILVVFIVVLLSIIYWNVTLRKKVQQRTSQYQVELNKRRKSEARFRNLVESTSDWIWEVGPDALYSYVSPKVEELLGYKPEELLGKSPLDLMPESEAERVAEKFGSIFTAQVPFHGLENINRHKDGHLVFIETAGVPIFDDNGTFQGYRGIDRDITERQRLVNFIRDTASVIATGAGETFFRDLSVKLANALQMRYVHVGELTTDGNHVKTLSVCFDQQIVDNFEYTLAGTPCENVTQGRPCAYPSGVRQQFPDDKEIQEMGFESYIGIPLYSAEKEAIGLIVALDSKPLKSIEFASSLLEVFSVRASAEMERLRYESELRRAAGVFENTTEGVVITDTSVKIIAVNKAFCEISGYSEEEVIGENPRMWKSEQHDESFYQTIWASLRETGRWQGEIWNRRKNGDVYPAWMTIDTIRDEKGQLDQFVSVYSDISAIKESEERLQFLAHHDPLTKLPNRLLFSARLEHALQHAHRQNELVAVMFLDLDNFKQINDGLGHPVGDKVLQKVARRLSAIMRDEDTVARMGGDEFALVFGDISDSMGASQVASKVLSVFEAPLEIDHHRLYVTSTLGISLYPSDGENVATLLKNADTAMYHAKEEGKNQFCFYTDDLNSEALEKLNLENDLREALNNDEFEVYYQPQYELSSGRLTGAEALIRWNHKELGLVPPDEFIPMAESNGLIIPIGRWIMKQACSQVKTWQEAGFDIDRIGVNVAGQQIQNSDIVETVKDVLKETKLEPACLELEITESFIMQQAEKAISTLEELRKIGVALAIDDFGTGYSSLSYLKRLPIDRLKIDRSFIKDIPYDSDGVAITKAIIALGKSMQLNVIAEGIETDEQHDFLTEKGCDEVQGYLYSRPLNAQEIEEIFQKEN</sequence>
<dbReference type="InterPro" id="IPR035965">
    <property type="entry name" value="PAS-like_dom_sf"/>
</dbReference>
<keyword evidence="5" id="KW-1133">Transmembrane helix</keyword>
<dbReference type="InterPro" id="IPR043128">
    <property type="entry name" value="Rev_trsase/Diguanyl_cyclase"/>
</dbReference>
<dbReference type="SUPFAM" id="SSF55785">
    <property type="entry name" value="PYP-like sensor domain (PAS domain)"/>
    <property type="match status" value="2"/>
</dbReference>
<evidence type="ECO:0000256" key="1">
    <source>
        <dbReference type="ARBA" id="ARBA00001946"/>
    </source>
</evidence>
<feature type="domain" description="PAS" evidence="6">
    <location>
        <begin position="673"/>
        <end position="719"/>
    </location>
</feature>
<feature type="domain" description="PAC" evidence="7">
    <location>
        <begin position="746"/>
        <end position="798"/>
    </location>
</feature>
<dbReference type="PROSITE" id="PS50113">
    <property type="entry name" value="PAC"/>
    <property type="match status" value="2"/>
</dbReference>
<dbReference type="CDD" id="cd01948">
    <property type="entry name" value="EAL"/>
    <property type="match status" value="1"/>
</dbReference>
<dbReference type="InterPro" id="IPR000014">
    <property type="entry name" value="PAS"/>
</dbReference>
<dbReference type="InterPro" id="IPR003018">
    <property type="entry name" value="GAF"/>
</dbReference>
<dbReference type="SUPFAM" id="SSF55781">
    <property type="entry name" value="GAF domain-like"/>
    <property type="match status" value="1"/>
</dbReference>
<dbReference type="InterPro" id="IPR013656">
    <property type="entry name" value="PAS_4"/>
</dbReference>
<dbReference type="InterPro" id="IPR035919">
    <property type="entry name" value="EAL_sf"/>
</dbReference>
<dbReference type="OrthoDB" id="9804951at2"/>
<gene>
    <name evidence="10" type="ORF">JV46_14180</name>
</gene>
<dbReference type="eggNOG" id="COG5001">
    <property type="taxonomic scope" value="Bacteria"/>
</dbReference>
<dbReference type="Pfam" id="PF01590">
    <property type="entry name" value="GAF"/>
    <property type="match status" value="1"/>
</dbReference>
<dbReference type="NCBIfam" id="TIGR00229">
    <property type="entry name" value="sensory_box"/>
    <property type="match status" value="2"/>
</dbReference>
<dbReference type="PANTHER" id="PTHR44757:SF2">
    <property type="entry name" value="BIOFILM ARCHITECTURE MAINTENANCE PROTEIN MBAA"/>
    <property type="match status" value="1"/>
</dbReference>
<feature type="transmembrane region" description="Helical" evidence="5">
    <location>
        <begin position="12"/>
        <end position="32"/>
    </location>
</feature>
<dbReference type="CDD" id="cd00130">
    <property type="entry name" value="PAS"/>
    <property type="match status" value="2"/>
</dbReference>
<dbReference type="Gene3D" id="3.30.450.20">
    <property type="entry name" value="PAS domain"/>
    <property type="match status" value="2"/>
</dbReference>
<comment type="caution">
    <text evidence="10">The sequence shown here is derived from an EMBL/GenBank/DDBJ whole genome shotgun (WGS) entry which is preliminary data.</text>
</comment>
<organism evidence="10 11">
    <name type="scientific">Solemya velum gill symbiont</name>
    <dbReference type="NCBI Taxonomy" id="2340"/>
    <lineage>
        <taxon>Bacteria</taxon>
        <taxon>Pseudomonadati</taxon>
        <taxon>Pseudomonadota</taxon>
        <taxon>Gammaproteobacteria</taxon>
        <taxon>sulfur-oxidizing symbionts</taxon>
    </lineage>
</organism>
<feature type="domain" description="PAS" evidence="6">
    <location>
        <begin position="395"/>
        <end position="465"/>
    </location>
</feature>
<dbReference type="Gene3D" id="3.20.20.450">
    <property type="entry name" value="EAL domain"/>
    <property type="match status" value="1"/>
</dbReference>
<dbReference type="SUPFAM" id="SSF141868">
    <property type="entry name" value="EAL domain-like"/>
    <property type="match status" value="1"/>
</dbReference>
<dbReference type="InterPro" id="IPR029016">
    <property type="entry name" value="GAF-like_dom_sf"/>
</dbReference>
<dbReference type="CDD" id="cd01007">
    <property type="entry name" value="PBP2_BvgS_HisK_like"/>
    <property type="match status" value="1"/>
</dbReference>
<dbReference type="AlphaFoldDB" id="A0A0B0HAD4"/>
<dbReference type="STRING" id="2340.JV46_14180"/>
<proteinExistence type="predicted"/>
<feature type="domain" description="EAL" evidence="8">
    <location>
        <begin position="972"/>
        <end position="1226"/>
    </location>
</feature>
<protein>
    <recommendedName>
        <fullName evidence="2">cyclic-guanylate-specific phosphodiesterase</fullName>
        <ecNumber evidence="2">3.1.4.52</ecNumber>
    </recommendedName>
</protein>
<keyword evidence="11" id="KW-1185">Reference proteome</keyword>
<dbReference type="SUPFAM" id="SSF55073">
    <property type="entry name" value="Nucleotide cyclase"/>
    <property type="match status" value="1"/>
</dbReference>
<evidence type="ECO:0000313" key="11">
    <source>
        <dbReference type="Proteomes" id="UP000030856"/>
    </source>
</evidence>
<dbReference type="RefSeq" id="WP_080748969.1">
    <property type="nucleotide sequence ID" value="NZ_JRAA01000001.1"/>
</dbReference>
<dbReference type="EMBL" id="JRAA01000001">
    <property type="protein sequence ID" value="KHF26055.1"/>
    <property type="molecule type" value="Genomic_DNA"/>
</dbReference>
<keyword evidence="5" id="KW-0472">Membrane</keyword>
<dbReference type="FunFam" id="3.20.20.450:FF:000001">
    <property type="entry name" value="Cyclic di-GMP phosphodiesterase yahA"/>
    <property type="match status" value="1"/>
</dbReference>
<dbReference type="SMART" id="SM00052">
    <property type="entry name" value="EAL"/>
    <property type="match status" value="1"/>
</dbReference>
<dbReference type="Gene3D" id="3.30.70.270">
    <property type="match status" value="1"/>
</dbReference>
<dbReference type="InterPro" id="IPR000160">
    <property type="entry name" value="GGDEF_dom"/>
</dbReference>
<dbReference type="Gene3D" id="3.40.190.10">
    <property type="entry name" value="Periplasmic binding protein-like II"/>
    <property type="match status" value="2"/>
</dbReference>
<dbReference type="SMART" id="SM00267">
    <property type="entry name" value="GGDEF"/>
    <property type="match status" value="1"/>
</dbReference>
<evidence type="ECO:0000256" key="4">
    <source>
        <dbReference type="ARBA" id="ARBA00051114"/>
    </source>
</evidence>
<evidence type="ECO:0000256" key="2">
    <source>
        <dbReference type="ARBA" id="ARBA00012282"/>
    </source>
</evidence>
<evidence type="ECO:0000259" key="7">
    <source>
        <dbReference type="PROSITE" id="PS50113"/>
    </source>
</evidence>
<dbReference type="InterPro" id="IPR001633">
    <property type="entry name" value="EAL_dom"/>
</dbReference>
<dbReference type="PROSITE" id="PS50887">
    <property type="entry name" value="GGDEF"/>
    <property type="match status" value="1"/>
</dbReference>
<evidence type="ECO:0000313" key="10">
    <source>
        <dbReference type="EMBL" id="KHF26055.1"/>
    </source>
</evidence>
<evidence type="ECO:0000256" key="5">
    <source>
        <dbReference type="SAM" id="Phobius"/>
    </source>
</evidence>